<dbReference type="AlphaFoldDB" id="A0A9W9X0P4"/>
<keyword evidence="1" id="KW-0812">Transmembrane</keyword>
<keyword evidence="3" id="KW-1185">Reference proteome</keyword>
<reference evidence="2" key="1">
    <citation type="submission" date="2022-12" db="EMBL/GenBank/DDBJ databases">
        <authorList>
            <person name="Petersen C."/>
        </authorList>
    </citation>
    <scope>NUCLEOTIDE SEQUENCE</scope>
    <source>
        <strain evidence="2">IBT 17660</strain>
    </source>
</reference>
<gene>
    <name evidence="2" type="ORF">N7530_005764</name>
</gene>
<evidence type="ECO:0000313" key="3">
    <source>
        <dbReference type="Proteomes" id="UP001147760"/>
    </source>
</evidence>
<organism evidence="2 3">
    <name type="scientific">Penicillium desertorum</name>
    <dbReference type="NCBI Taxonomy" id="1303715"/>
    <lineage>
        <taxon>Eukaryota</taxon>
        <taxon>Fungi</taxon>
        <taxon>Dikarya</taxon>
        <taxon>Ascomycota</taxon>
        <taxon>Pezizomycotina</taxon>
        <taxon>Eurotiomycetes</taxon>
        <taxon>Eurotiomycetidae</taxon>
        <taxon>Eurotiales</taxon>
        <taxon>Aspergillaceae</taxon>
        <taxon>Penicillium</taxon>
    </lineage>
</organism>
<proteinExistence type="predicted"/>
<dbReference type="Proteomes" id="UP001147760">
    <property type="component" value="Unassembled WGS sequence"/>
</dbReference>
<sequence length="142" mass="15172">MDDEPVHRITVICMFTLVAIIATLGYAVSSKWAMHSSSDNGRNVSNSEAGRNIAGLAVDRAAVEAAAKADKAIGKWKKRLPPQSPPPPHFRVASMGPTLGDRPVRRHNGHGTHRKQPPGAVCCCAAWVQTPAIGQSHTSLIH</sequence>
<keyword evidence="1" id="KW-0472">Membrane</keyword>
<keyword evidence="1" id="KW-1133">Transmembrane helix</keyword>
<protein>
    <submittedName>
        <fullName evidence="2">Uncharacterized protein</fullName>
    </submittedName>
</protein>
<dbReference type="EMBL" id="JAPWDO010000003">
    <property type="protein sequence ID" value="KAJ5480255.1"/>
    <property type="molecule type" value="Genomic_DNA"/>
</dbReference>
<comment type="caution">
    <text evidence="2">The sequence shown here is derived from an EMBL/GenBank/DDBJ whole genome shotgun (WGS) entry which is preliminary data.</text>
</comment>
<feature type="transmembrane region" description="Helical" evidence="1">
    <location>
        <begin position="6"/>
        <end position="28"/>
    </location>
</feature>
<name>A0A9W9X0P4_9EURO</name>
<evidence type="ECO:0000256" key="1">
    <source>
        <dbReference type="SAM" id="Phobius"/>
    </source>
</evidence>
<reference evidence="2" key="2">
    <citation type="journal article" date="2023" name="IMA Fungus">
        <title>Comparative genomic study of the Penicillium genus elucidates a diverse pangenome and 15 lateral gene transfer events.</title>
        <authorList>
            <person name="Petersen C."/>
            <person name="Sorensen T."/>
            <person name="Nielsen M.R."/>
            <person name="Sondergaard T.E."/>
            <person name="Sorensen J.L."/>
            <person name="Fitzpatrick D.A."/>
            <person name="Frisvad J.C."/>
            <person name="Nielsen K.L."/>
        </authorList>
    </citation>
    <scope>NUCLEOTIDE SEQUENCE</scope>
    <source>
        <strain evidence="2">IBT 17660</strain>
    </source>
</reference>
<accession>A0A9W9X0P4</accession>
<evidence type="ECO:0000313" key="2">
    <source>
        <dbReference type="EMBL" id="KAJ5480255.1"/>
    </source>
</evidence>